<feature type="domain" description="SET" evidence="8">
    <location>
        <begin position="35"/>
        <end position="310"/>
    </location>
</feature>
<dbReference type="InterPro" id="IPR046341">
    <property type="entry name" value="SET_dom_sf"/>
</dbReference>
<evidence type="ECO:0000313" key="10">
    <source>
        <dbReference type="Proteomes" id="UP000247647"/>
    </source>
</evidence>
<feature type="transmembrane region" description="Helical" evidence="7">
    <location>
        <begin position="412"/>
        <end position="431"/>
    </location>
</feature>
<evidence type="ECO:0000259" key="8">
    <source>
        <dbReference type="PROSITE" id="PS50280"/>
    </source>
</evidence>
<dbReference type="InterPro" id="IPR050524">
    <property type="entry name" value="APC_YAT"/>
</dbReference>
<organism evidence="9 10">
    <name type="scientific">Aspergillus neoniger (strain CBS 115656)</name>
    <dbReference type="NCBI Taxonomy" id="1448310"/>
    <lineage>
        <taxon>Eukaryota</taxon>
        <taxon>Fungi</taxon>
        <taxon>Dikarya</taxon>
        <taxon>Ascomycota</taxon>
        <taxon>Pezizomycotina</taxon>
        <taxon>Eurotiomycetes</taxon>
        <taxon>Eurotiomycetidae</taxon>
        <taxon>Eurotiales</taxon>
        <taxon>Aspergillaceae</taxon>
        <taxon>Aspergillus</taxon>
        <taxon>Aspergillus subgen. Circumdati</taxon>
    </lineage>
</organism>
<dbReference type="Gene3D" id="2.170.270.10">
    <property type="entry name" value="SET domain"/>
    <property type="match status" value="1"/>
</dbReference>
<keyword evidence="6 7" id="KW-0472">Membrane</keyword>
<protein>
    <submittedName>
        <fullName evidence="9">General amino acid permease</fullName>
    </submittedName>
</protein>
<proteinExistence type="predicted"/>
<feature type="transmembrane region" description="Helical" evidence="7">
    <location>
        <begin position="443"/>
        <end position="466"/>
    </location>
</feature>
<evidence type="ECO:0000256" key="2">
    <source>
        <dbReference type="ARBA" id="ARBA00022448"/>
    </source>
</evidence>
<keyword evidence="10" id="KW-1185">Reference proteome</keyword>
<dbReference type="GO" id="GO:0015171">
    <property type="term" value="F:amino acid transmembrane transporter activity"/>
    <property type="evidence" value="ECO:0007669"/>
    <property type="project" value="TreeGrafter"/>
</dbReference>
<feature type="transmembrane region" description="Helical" evidence="7">
    <location>
        <begin position="820"/>
        <end position="842"/>
    </location>
</feature>
<feature type="transmembrane region" description="Helical" evidence="7">
    <location>
        <begin position="700"/>
        <end position="724"/>
    </location>
</feature>
<evidence type="ECO:0000256" key="3">
    <source>
        <dbReference type="ARBA" id="ARBA00022692"/>
    </source>
</evidence>
<evidence type="ECO:0000256" key="7">
    <source>
        <dbReference type="SAM" id="Phobius"/>
    </source>
</evidence>
<dbReference type="SUPFAM" id="SSF82199">
    <property type="entry name" value="SET domain"/>
    <property type="match status" value="1"/>
</dbReference>
<dbReference type="Gene3D" id="6.10.140.2220">
    <property type="match status" value="1"/>
</dbReference>
<dbReference type="PANTHER" id="PTHR43341:SF6">
    <property type="entry name" value="AMINO ACID TRANSPORTER (EUROFUNG)"/>
    <property type="match status" value="1"/>
</dbReference>
<dbReference type="InterPro" id="IPR004841">
    <property type="entry name" value="AA-permease/SLC12A_dom"/>
</dbReference>
<gene>
    <name evidence="9" type="ORF">BO87DRAFT_315627</name>
</gene>
<dbReference type="Proteomes" id="UP000247647">
    <property type="component" value="Unassembled WGS sequence"/>
</dbReference>
<dbReference type="FunFam" id="1.20.1740.10:FF:000006">
    <property type="entry name" value="General amino acid permease"/>
    <property type="match status" value="1"/>
</dbReference>
<name>A0A318YB42_ASPNB</name>
<dbReference type="Gene3D" id="1.20.1740.10">
    <property type="entry name" value="Amino acid/polyamine transporter I"/>
    <property type="match status" value="1"/>
</dbReference>
<keyword evidence="5 7" id="KW-1133">Transmembrane helix</keyword>
<dbReference type="InterPro" id="IPR001214">
    <property type="entry name" value="SET_dom"/>
</dbReference>
<dbReference type="RefSeq" id="XP_025476747.1">
    <property type="nucleotide sequence ID" value="XM_025619702.1"/>
</dbReference>
<feature type="transmembrane region" description="Helical" evidence="7">
    <location>
        <begin position="745"/>
        <end position="762"/>
    </location>
</feature>
<dbReference type="PANTHER" id="PTHR43341">
    <property type="entry name" value="AMINO ACID PERMEASE"/>
    <property type="match status" value="1"/>
</dbReference>
<dbReference type="GeneID" id="37122158"/>
<evidence type="ECO:0000256" key="1">
    <source>
        <dbReference type="ARBA" id="ARBA00004141"/>
    </source>
</evidence>
<feature type="transmembrane region" description="Helical" evidence="7">
    <location>
        <begin position="774"/>
        <end position="799"/>
    </location>
</feature>
<evidence type="ECO:0000256" key="4">
    <source>
        <dbReference type="ARBA" id="ARBA00022970"/>
    </source>
</evidence>
<comment type="subcellular location">
    <subcellularLocation>
        <location evidence="1">Membrane</location>
        <topology evidence="1">Multi-pass membrane protein</topology>
    </subcellularLocation>
</comment>
<dbReference type="GO" id="GO:0016020">
    <property type="term" value="C:membrane"/>
    <property type="evidence" value="ECO:0007669"/>
    <property type="project" value="UniProtKB-SubCell"/>
</dbReference>
<keyword evidence="4" id="KW-0029">Amino-acid transport</keyword>
<feature type="transmembrane region" description="Helical" evidence="7">
    <location>
        <begin position="552"/>
        <end position="572"/>
    </location>
</feature>
<evidence type="ECO:0000256" key="5">
    <source>
        <dbReference type="ARBA" id="ARBA00022989"/>
    </source>
</evidence>
<sequence>MSLSTTTVEKRLLATAEHLNVPNKSQSTSVPWVHPHLEQGVVPIKGRQLRASQPIRQGELLMIDVPYALIPVVDDPASSDSLLCSNPTCSRQTQHGSGRISCPNRCLADVVWCNSTCQEADRLRHEFECTWLQRYAAPIRTKWGEYDYGMMWLIVRILASRHMERRQPSDTENEPNQLFKGGWDAIQSFCGSIDSWAHSQVRSWTALVKKYLRSSPVLPHDLSADEIVALICREEANSFGLYPRETGVYPVPEPPVDRGGQFAAAVYPRAAIANHSCSPNIMHKPDHHGRMVFTASRDIAAGEECCISYFDLSKRVDLKSRRDHLQGLFRFAEPRPKRPNAVLLMQVRGGNLKTSKAEWEHVQLSIMDTKYRQPDLGVAEASDYASESPETPNITAGSQHLHRKLGGKEVQLFAVGGAIGTSLFVQAGAMLPKAGPAGLLIGFLAYTPIILAVNQCFAEMVCYLPIPSPFIRLAGHWVDDALSFAMGWNFFFTMALGIPYEIVAINILLTYWTDRVPVAAVVVIMLVLYTLLNIFTVRFFGVSEFYLSFFKIFLMVGLLLYTFITMVGGNPWHDVYGFRYWRDPGAFVSYIEPGSVGRFCGVLACMIQASFTMVGPEYISMAAAEAARPRRVMRKAYAAYPWRLVTFFILGVLSMGILIPYNDPTLAATLEGSGHESGTGAASPYVISMNRFNIRVLPDIVNALIMTSVFSAGNNLVFSAARTLHGMALEGRAPSLFARCNRNGLPYYAVGASLAFCLLGFLQVSNSSSTVLNWLVGIIVASYLLNYVGTCITYLHFYAAMRRQGISRDTLQYKGVLQPYAGWFALVGTIVMTLIIGFEIFLDGQWDVQTFFLDYTMVGFFVVAFGFWKVVKRTRYVWPGTADLGLGGLKMEIDEYEAGVVVPVRRGIARVWYGLFE</sequence>
<dbReference type="CDD" id="cd20071">
    <property type="entry name" value="SET_SMYD"/>
    <property type="match status" value="1"/>
</dbReference>
<dbReference type="AlphaFoldDB" id="A0A318YB42"/>
<dbReference type="Gene3D" id="1.10.220.160">
    <property type="match status" value="1"/>
</dbReference>
<dbReference type="PROSITE" id="PS50280">
    <property type="entry name" value="SET"/>
    <property type="match status" value="1"/>
</dbReference>
<feature type="transmembrane region" description="Helical" evidence="7">
    <location>
        <begin position="640"/>
        <end position="661"/>
    </location>
</feature>
<reference evidence="9" key="1">
    <citation type="submission" date="2016-12" db="EMBL/GenBank/DDBJ databases">
        <title>The genomes of Aspergillus section Nigri reveals drivers in fungal speciation.</title>
        <authorList>
            <consortium name="DOE Joint Genome Institute"/>
            <person name="Vesth T.C."/>
            <person name="Nybo J."/>
            <person name="Theobald S."/>
            <person name="Brandl J."/>
            <person name="Frisvad J.C."/>
            <person name="Nielsen K.F."/>
            <person name="Lyhne E.K."/>
            <person name="Kogle M.E."/>
            <person name="Kuo A."/>
            <person name="Riley R."/>
            <person name="Clum A."/>
            <person name="Nolan M."/>
            <person name="Lipzen A."/>
            <person name="Salamov A."/>
            <person name="Henrissat B."/>
            <person name="Wiebenga A."/>
            <person name="De Vries R.P."/>
            <person name="Grigoriev I.V."/>
            <person name="Mortensen U.H."/>
            <person name="Andersen M.R."/>
            <person name="Baker S.E."/>
        </authorList>
    </citation>
    <scope>NUCLEOTIDE SEQUENCE [LARGE SCALE GENOMIC DNA]</scope>
    <source>
        <strain evidence="9">CBS 115656</strain>
    </source>
</reference>
<evidence type="ECO:0000313" key="9">
    <source>
        <dbReference type="EMBL" id="PYH31269.1"/>
    </source>
</evidence>
<feature type="transmembrane region" description="Helical" evidence="7">
    <location>
        <begin position="518"/>
        <end position="540"/>
    </location>
</feature>
<dbReference type="EMBL" id="KZ821474">
    <property type="protein sequence ID" value="PYH31269.1"/>
    <property type="molecule type" value="Genomic_DNA"/>
</dbReference>
<dbReference type="OrthoDB" id="10062876at2759"/>
<keyword evidence="3 7" id="KW-0812">Transmembrane</keyword>
<dbReference type="SMART" id="SM00317">
    <property type="entry name" value="SET"/>
    <property type="match status" value="1"/>
</dbReference>
<keyword evidence="2" id="KW-0813">Transport</keyword>
<evidence type="ECO:0000256" key="6">
    <source>
        <dbReference type="ARBA" id="ARBA00023136"/>
    </source>
</evidence>
<feature type="transmembrane region" description="Helical" evidence="7">
    <location>
        <begin position="848"/>
        <end position="868"/>
    </location>
</feature>
<accession>A0A318YB42</accession>
<dbReference type="Pfam" id="PF00324">
    <property type="entry name" value="AA_permease"/>
    <property type="match status" value="1"/>
</dbReference>
<feature type="transmembrane region" description="Helical" evidence="7">
    <location>
        <begin position="487"/>
        <end position="512"/>
    </location>
</feature>
<dbReference type="Pfam" id="PF00856">
    <property type="entry name" value="SET"/>
    <property type="match status" value="1"/>
</dbReference>